<dbReference type="PANTHER" id="PTHR19328:SF75">
    <property type="entry name" value="ALDOSE SUGAR DEHYDROGENASE YLII"/>
    <property type="match status" value="1"/>
</dbReference>
<organism evidence="3 4">
    <name type="scientific">Pseudomonas fluorescens</name>
    <dbReference type="NCBI Taxonomy" id="294"/>
    <lineage>
        <taxon>Bacteria</taxon>
        <taxon>Pseudomonadati</taxon>
        <taxon>Pseudomonadota</taxon>
        <taxon>Gammaproteobacteria</taxon>
        <taxon>Pseudomonadales</taxon>
        <taxon>Pseudomonadaceae</taxon>
        <taxon>Pseudomonas</taxon>
    </lineage>
</organism>
<comment type="caution">
    <text evidence="3">The sequence shown here is derived from an EMBL/GenBank/DDBJ whole genome shotgun (WGS) entry which is preliminary data.</text>
</comment>
<dbReference type="EMBL" id="LACD01000017">
    <property type="protein sequence ID" value="KJZ43149.1"/>
    <property type="molecule type" value="Genomic_DNA"/>
</dbReference>
<dbReference type="PANTHER" id="PTHR19328">
    <property type="entry name" value="HEDGEHOG-INTERACTING PROTEIN"/>
    <property type="match status" value="1"/>
</dbReference>
<dbReference type="Proteomes" id="UP000033500">
    <property type="component" value="Unassembled WGS sequence"/>
</dbReference>
<evidence type="ECO:0000256" key="1">
    <source>
        <dbReference type="SAM" id="SignalP"/>
    </source>
</evidence>
<dbReference type="InterPro" id="IPR012938">
    <property type="entry name" value="Glc/Sorbosone_DH"/>
</dbReference>
<dbReference type="PATRIC" id="fig|294.131.peg.945"/>
<feature type="chain" id="PRO_5002478718" evidence="1">
    <location>
        <begin position="25"/>
        <end position="383"/>
    </location>
</feature>
<name>A0A0F4TGD0_PSEFL</name>
<sequence>MLRKTLLTTLCASALITVTAPVFAAPPQNLKSEQGTLEVTTMTKGLEHPWALAFLPDRQGMLVTERPGNLRVVSADGKLSAPLSGVPKVWAKGQGGLLDVVLSPDFKQDRTVYLSYAEGGGEGDKAGTAVGRGRLSEDLTALKDFKVIFRQEPKLSVGNHFGSRLVFDRDGYLFITLGENNDRPTAQDLDKLQGKVVRIYPDGKVPDDNPFVGQAGVRPEIWSYGHRNPQGAALNPWTGTLWENEHGPQGGDEINIIERGKNYGWPMATHGINYSGQPIPEAKGKTAEGTVAPHHVWEKSPGLSGMAFYDADRFKAWQHNVFIGALVSQELIRLQFDGDKVVHEERLLGELNKRIRDVRQGPDGYLYVLTDEDDGALYKIGLK</sequence>
<dbReference type="Pfam" id="PF07995">
    <property type="entry name" value="GSDH"/>
    <property type="match status" value="1"/>
</dbReference>
<feature type="domain" description="Glucose/Sorbosone dehydrogenase" evidence="2">
    <location>
        <begin position="46"/>
        <end position="379"/>
    </location>
</feature>
<proteinExistence type="predicted"/>
<evidence type="ECO:0000259" key="2">
    <source>
        <dbReference type="Pfam" id="PF07995"/>
    </source>
</evidence>
<keyword evidence="1" id="KW-0732">Signal</keyword>
<dbReference type="AlphaFoldDB" id="A0A0F4TGD0"/>
<accession>A0A0F4TGD0</accession>
<dbReference type="SUPFAM" id="SSF50952">
    <property type="entry name" value="Soluble quinoprotein glucose dehydrogenase"/>
    <property type="match status" value="1"/>
</dbReference>
<evidence type="ECO:0000313" key="3">
    <source>
        <dbReference type="EMBL" id="KJZ43149.1"/>
    </source>
</evidence>
<dbReference type="InterPro" id="IPR011042">
    <property type="entry name" value="6-blade_b-propeller_TolB-like"/>
</dbReference>
<dbReference type="Gene3D" id="2.120.10.30">
    <property type="entry name" value="TolB, C-terminal domain"/>
    <property type="match status" value="1"/>
</dbReference>
<evidence type="ECO:0000313" key="4">
    <source>
        <dbReference type="Proteomes" id="UP000033500"/>
    </source>
</evidence>
<protein>
    <submittedName>
        <fullName evidence="3">Oxidoreductase</fullName>
    </submittedName>
</protein>
<reference evidence="3 4" key="1">
    <citation type="submission" date="2015-03" db="EMBL/GenBank/DDBJ databases">
        <title>Comparative genomics of Pseudomonas insights into diversity of traits involved in vanlence and defense.</title>
        <authorList>
            <person name="Qin Y."/>
        </authorList>
    </citation>
    <scope>NUCLEOTIDE SEQUENCE [LARGE SCALE GENOMIC DNA]</scope>
    <source>
        <strain evidence="3 4">C3</strain>
    </source>
</reference>
<feature type="signal peptide" evidence="1">
    <location>
        <begin position="1"/>
        <end position="24"/>
    </location>
</feature>
<gene>
    <name evidence="3" type="ORF">VC34_14270</name>
</gene>
<dbReference type="RefSeq" id="WP_046047145.1">
    <property type="nucleotide sequence ID" value="NZ_LACD01000017.1"/>
</dbReference>
<dbReference type="InterPro" id="IPR011041">
    <property type="entry name" value="Quinoprot_gluc/sorb_DH_b-prop"/>
</dbReference>